<accession>A0AAW5UI12</accession>
<feature type="chain" id="PRO_5043868346" evidence="2">
    <location>
        <begin position="20"/>
        <end position="265"/>
    </location>
</feature>
<dbReference type="CDD" id="cd08023">
    <property type="entry name" value="GH16_laminarinase_like"/>
    <property type="match status" value="1"/>
</dbReference>
<dbReference type="Pfam" id="PF00722">
    <property type="entry name" value="Glyco_hydro_16"/>
    <property type="match status" value="1"/>
</dbReference>
<organism evidence="4 5">
    <name type="scientific">Segatella copri</name>
    <dbReference type="NCBI Taxonomy" id="165179"/>
    <lineage>
        <taxon>Bacteria</taxon>
        <taxon>Pseudomonadati</taxon>
        <taxon>Bacteroidota</taxon>
        <taxon>Bacteroidia</taxon>
        <taxon>Bacteroidales</taxon>
        <taxon>Prevotellaceae</taxon>
        <taxon>Segatella</taxon>
    </lineage>
</organism>
<keyword evidence="2" id="KW-0732">Signal</keyword>
<dbReference type="Gene3D" id="2.60.120.200">
    <property type="match status" value="1"/>
</dbReference>
<feature type="domain" description="GH16" evidence="3">
    <location>
        <begin position="19"/>
        <end position="265"/>
    </location>
</feature>
<evidence type="ECO:0000259" key="3">
    <source>
        <dbReference type="PROSITE" id="PS51762"/>
    </source>
</evidence>
<comment type="similarity">
    <text evidence="1">Belongs to the glycosyl hydrolase 16 family.</text>
</comment>
<reference evidence="4" key="1">
    <citation type="submission" date="2022-11" db="EMBL/GenBank/DDBJ databases">
        <title>Genomic repertoires linked with pathogenic potency of arthritogenic Prevotella copri isolated from the gut of rheumatoid arthritis patients.</title>
        <authorList>
            <person name="Nii T."/>
            <person name="Maeda Y."/>
            <person name="Motooka D."/>
            <person name="Naito M."/>
            <person name="Matsumoto Y."/>
            <person name="Ogawa T."/>
            <person name="Oguro-Igashira E."/>
            <person name="Kishikawa T."/>
            <person name="Yamashita M."/>
            <person name="Koizumi S."/>
            <person name="Kurakawa T."/>
            <person name="Okumura R."/>
            <person name="Kayama H."/>
            <person name="Murakami M."/>
            <person name="Sakaguchi T."/>
            <person name="Das B."/>
            <person name="Nakamura S."/>
            <person name="Okada Y."/>
            <person name="Kumanogoh A."/>
            <person name="Takeda K."/>
        </authorList>
    </citation>
    <scope>NUCLEOTIDE SEQUENCE</scope>
    <source>
        <strain evidence="4">H012_8</strain>
    </source>
</reference>
<dbReference type="Proteomes" id="UP001209168">
    <property type="component" value="Unassembled WGS sequence"/>
</dbReference>
<dbReference type="GO" id="GO:0004553">
    <property type="term" value="F:hydrolase activity, hydrolyzing O-glycosyl compounds"/>
    <property type="evidence" value="ECO:0007669"/>
    <property type="project" value="InterPro"/>
</dbReference>
<proteinExistence type="inferred from homology"/>
<dbReference type="RefSeq" id="WP_264901253.1">
    <property type="nucleotide sequence ID" value="NZ_JAPDVH010000001.1"/>
</dbReference>
<evidence type="ECO:0000313" key="5">
    <source>
        <dbReference type="Proteomes" id="UP001209168"/>
    </source>
</evidence>
<evidence type="ECO:0000256" key="1">
    <source>
        <dbReference type="ARBA" id="ARBA00006865"/>
    </source>
</evidence>
<comment type="caution">
    <text evidence="4">The sequence shown here is derived from an EMBL/GenBank/DDBJ whole genome shotgun (WGS) entry which is preliminary data.</text>
</comment>
<dbReference type="PANTHER" id="PTHR10963:SF55">
    <property type="entry name" value="GLYCOSIDE HYDROLASE FAMILY 16 PROTEIN"/>
    <property type="match status" value="1"/>
</dbReference>
<dbReference type="SUPFAM" id="SSF49899">
    <property type="entry name" value="Concanavalin A-like lectins/glucanases"/>
    <property type="match status" value="1"/>
</dbReference>
<dbReference type="PROSITE" id="PS51762">
    <property type="entry name" value="GH16_2"/>
    <property type="match status" value="1"/>
</dbReference>
<evidence type="ECO:0000256" key="2">
    <source>
        <dbReference type="SAM" id="SignalP"/>
    </source>
</evidence>
<sequence>MKSRLILALFIITSTVVMADSKKEKTIFLDEFNSSESIPNPKVWKLAEYLNVAWARHFKNVNEYENVKVENGYLKLKASKDDGLYKTGGIHTIKGFGKNTRVEVKARLTKRARGAFPAIWQMPIGGEIWPRSGEIDLMEWIQNTPYEFYQTVHTYYINGDTGSAGVTNPNRDSNFDVTQFHVYAAERTDEAVIFYVDGKETFRYKNMNLPKEKLQFPFCDYNFDIILNCSLGGVLNGQPTWAGIIHDEDLPVELWVDWVKVIECE</sequence>
<dbReference type="InterPro" id="IPR013320">
    <property type="entry name" value="ConA-like_dom_sf"/>
</dbReference>
<name>A0AAW5UI12_9BACT</name>
<gene>
    <name evidence="4" type="ORF">ONT23_09865</name>
</gene>
<dbReference type="InterPro" id="IPR000757">
    <property type="entry name" value="Beta-glucanase-like"/>
</dbReference>
<keyword evidence="4" id="KW-0378">Hydrolase</keyword>
<dbReference type="AlphaFoldDB" id="A0AAW5UI12"/>
<dbReference type="EMBL" id="JAPDVH010000001">
    <property type="protein sequence ID" value="MCW4155831.1"/>
    <property type="molecule type" value="Genomic_DNA"/>
</dbReference>
<evidence type="ECO:0000313" key="4">
    <source>
        <dbReference type="EMBL" id="MCW4155831.1"/>
    </source>
</evidence>
<feature type="signal peptide" evidence="2">
    <location>
        <begin position="1"/>
        <end position="19"/>
    </location>
</feature>
<dbReference type="GO" id="GO:0005975">
    <property type="term" value="P:carbohydrate metabolic process"/>
    <property type="evidence" value="ECO:0007669"/>
    <property type="project" value="InterPro"/>
</dbReference>
<dbReference type="InterPro" id="IPR050546">
    <property type="entry name" value="Glycosyl_Hydrlase_16"/>
</dbReference>
<dbReference type="PANTHER" id="PTHR10963">
    <property type="entry name" value="GLYCOSYL HYDROLASE-RELATED"/>
    <property type="match status" value="1"/>
</dbReference>
<protein>
    <submittedName>
        <fullName evidence="4">Glycoside hydrolase family 16 protein</fullName>
    </submittedName>
</protein>